<name>A0A7C8Z8P4_OPUST</name>
<evidence type="ECO:0000313" key="1">
    <source>
        <dbReference type="EMBL" id="MBA4636677.1"/>
    </source>
</evidence>
<reference evidence="1" key="1">
    <citation type="journal article" date="2013" name="J. Plant Res.">
        <title>Effect of fungi and light on seed germination of three Opuntia species from semiarid lands of central Mexico.</title>
        <authorList>
            <person name="Delgado-Sanchez P."/>
            <person name="Jimenez-Bremont J.F."/>
            <person name="Guerrero-Gonzalez Mde L."/>
            <person name="Flores J."/>
        </authorList>
    </citation>
    <scope>NUCLEOTIDE SEQUENCE</scope>
    <source>
        <tissue evidence="1">Cladode</tissue>
    </source>
</reference>
<proteinExistence type="predicted"/>
<dbReference type="AlphaFoldDB" id="A0A7C8Z8P4"/>
<sequence>MPCYRKSLPQDVPDVDQQHSLLGQQWDFAYQQQASVALQQVSVNQQQASWEPQVPPLELQVSQALLLSSELQIEPKSQNHNKTAYKSFHLHRRFLDSDIYALQLVWPIGEGGGQYCRYPCKAIHHGNQKLINLKKRRKGVTDSSKHAI</sequence>
<organism evidence="1">
    <name type="scientific">Opuntia streptacantha</name>
    <name type="common">Prickly pear cactus</name>
    <name type="synonym">Opuntia cardona</name>
    <dbReference type="NCBI Taxonomy" id="393608"/>
    <lineage>
        <taxon>Eukaryota</taxon>
        <taxon>Viridiplantae</taxon>
        <taxon>Streptophyta</taxon>
        <taxon>Embryophyta</taxon>
        <taxon>Tracheophyta</taxon>
        <taxon>Spermatophyta</taxon>
        <taxon>Magnoliopsida</taxon>
        <taxon>eudicotyledons</taxon>
        <taxon>Gunneridae</taxon>
        <taxon>Pentapetalae</taxon>
        <taxon>Caryophyllales</taxon>
        <taxon>Cactineae</taxon>
        <taxon>Cactaceae</taxon>
        <taxon>Opuntioideae</taxon>
        <taxon>Opuntia</taxon>
    </lineage>
</organism>
<dbReference type="EMBL" id="GISG01101440">
    <property type="protein sequence ID" value="MBA4636677.1"/>
    <property type="molecule type" value="Transcribed_RNA"/>
</dbReference>
<accession>A0A7C8Z8P4</accession>
<protein>
    <submittedName>
        <fullName evidence="1">Uncharacterized protein</fullName>
    </submittedName>
</protein>
<reference evidence="1" key="2">
    <citation type="submission" date="2020-07" db="EMBL/GenBank/DDBJ databases">
        <authorList>
            <person name="Vera ALvarez R."/>
            <person name="Arias-Moreno D.M."/>
            <person name="Jimenez-Jacinto V."/>
            <person name="Jimenez-Bremont J.F."/>
            <person name="Swaminathan K."/>
            <person name="Moose S.P."/>
            <person name="Guerrero-Gonzalez M.L."/>
            <person name="Marino-Ramirez L."/>
            <person name="Landsman D."/>
            <person name="Rodriguez-Kessler M."/>
            <person name="Delgado-Sanchez P."/>
        </authorList>
    </citation>
    <scope>NUCLEOTIDE SEQUENCE</scope>
    <source>
        <tissue evidence="1">Cladode</tissue>
    </source>
</reference>